<dbReference type="Proteomes" id="UP001225072">
    <property type="component" value="Unassembled WGS sequence"/>
</dbReference>
<proteinExistence type="predicted"/>
<evidence type="ECO:0000256" key="1">
    <source>
        <dbReference type="SAM" id="Phobius"/>
    </source>
</evidence>
<keyword evidence="1" id="KW-0812">Transmembrane</keyword>
<protein>
    <submittedName>
        <fullName evidence="2">Uncharacterized protein</fullName>
    </submittedName>
</protein>
<evidence type="ECO:0000313" key="3">
    <source>
        <dbReference type="Proteomes" id="UP001225072"/>
    </source>
</evidence>
<sequence length="148" mass="17119">MGIFAHFFIGMVQRKVLGKRTDSELECYLKEGNRFTPEAVKMAFEILERRGRIFSEEEKKSVQRMIREKTESESVSLDAEKEVWKDYITDDPDAVPLYPRELIMILGFFLGTVPGAVLLGMNLIRLKNTFRPFLPSSWALLLLSCRIL</sequence>
<comment type="caution">
    <text evidence="2">The sequence shown here is derived from an EMBL/GenBank/DDBJ whole genome shotgun (WGS) entry which is preliminary data.</text>
</comment>
<feature type="transmembrane region" description="Helical" evidence="1">
    <location>
        <begin position="102"/>
        <end position="124"/>
    </location>
</feature>
<keyword evidence="1" id="KW-0472">Membrane</keyword>
<evidence type="ECO:0000313" key="2">
    <source>
        <dbReference type="EMBL" id="MDQ1095683.1"/>
    </source>
</evidence>
<keyword evidence="1" id="KW-1133">Transmembrane helix</keyword>
<organism evidence="2 3">
    <name type="scientific">Chryseobacterium camelliae</name>
    <dbReference type="NCBI Taxonomy" id="1265445"/>
    <lineage>
        <taxon>Bacteria</taxon>
        <taxon>Pseudomonadati</taxon>
        <taxon>Bacteroidota</taxon>
        <taxon>Flavobacteriia</taxon>
        <taxon>Flavobacteriales</taxon>
        <taxon>Weeksellaceae</taxon>
        <taxon>Chryseobacterium group</taxon>
        <taxon>Chryseobacterium</taxon>
    </lineage>
</organism>
<accession>A0ABU0TF39</accession>
<gene>
    <name evidence="2" type="ORF">QE404_000830</name>
</gene>
<name>A0ABU0TF39_9FLAO</name>
<dbReference type="EMBL" id="JAUTAL010000001">
    <property type="protein sequence ID" value="MDQ1095683.1"/>
    <property type="molecule type" value="Genomic_DNA"/>
</dbReference>
<keyword evidence="3" id="KW-1185">Reference proteome</keyword>
<reference evidence="2 3" key="1">
    <citation type="submission" date="2023-07" db="EMBL/GenBank/DDBJ databases">
        <title>Functional and genomic diversity of the sorghum phyllosphere microbiome.</title>
        <authorList>
            <person name="Shade A."/>
        </authorList>
    </citation>
    <scope>NUCLEOTIDE SEQUENCE [LARGE SCALE GENOMIC DNA]</scope>
    <source>
        <strain evidence="2 3">SORGH_AS_1064</strain>
    </source>
</reference>